<evidence type="ECO:0000256" key="3">
    <source>
        <dbReference type="ARBA" id="ARBA00023015"/>
    </source>
</evidence>
<keyword evidence="3 7" id="KW-0805">Transcription regulation</keyword>
<keyword evidence="2 7" id="KW-0677">Repeat</keyword>
<dbReference type="NCBIfam" id="NF001600">
    <property type="entry name" value="PRK00394.2-5"/>
    <property type="match status" value="1"/>
</dbReference>
<comment type="similarity">
    <text evidence="1 7 8">Belongs to the TBP family.</text>
</comment>
<dbReference type="AlphaFoldDB" id="A0A8J8B5M1"/>
<name>A0A8J8B5M1_9EURY</name>
<evidence type="ECO:0000256" key="6">
    <source>
        <dbReference type="ARBA" id="ARBA00025680"/>
    </source>
</evidence>
<dbReference type="EMBL" id="JWHL01000028">
    <property type="protein sequence ID" value="MBR1369971.1"/>
    <property type="molecule type" value="Genomic_DNA"/>
</dbReference>
<dbReference type="SUPFAM" id="SSF55945">
    <property type="entry name" value="TATA-box binding protein-like"/>
    <property type="match status" value="2"/>
</dbReference>
<sequence length="186" mass="20136">MSFNPEDSLKIENIVASAKVCDSLDLPTLAAEIKGAEYNKKRFPGVVLRMTDPKIAALVFGSGKVVLTGAKSIESLNRGLEILGGLLRDLKIDIPDDLTYKIQNIVTSADLGTPINLNKIAVGFNLDRIEYEPEQFPGLVYRLEEPKVVVLLFGSGKLIITGGKQPEDARGAVQKILSDLSNLGMI</sequence>
<dbReference type="OrthoDB" id="350539at2157"/>
<evidence type="ECO:0000256" key="8">
    <source>
        <dbReference type="RuleBase" id="RU000523"/>
    </source>
</evidence>
<organism evidence="9 10">
    <name type="scientific">Methanocalculus chunghsingensis</name>
    <dbReference type="NCBI Taxonomy" id="156457"/>
    <lineage>
        <taxon>Archaea</taxon>
        <taxon>Methanobacteriati</taxon>
        <taxon>Methanobacteriota</taxon>
        <taxon>Stenosarchaea group</taxon>
        <taxon>Methanomicrobia</taxon>
        <taxon>Methanomicrobiales</taxon>
        <taxon>Methanocalculaceae</taxon>
        <taxon>Methanocalculus</taxon>
    </lineage>
</organism>
<dbReference type="GO" id="GO:0003677">
    <property type="term" value="F:DNA binding"/>
    <property type="evidence" value="ECO:0007669"/>
    <property type="project" value="UniProtKB-KW"/>
</dbReference>
<dbReference type="InterPro" id="IPR000814">
    <property type="entry name" value="TBP"/>
</dbReference>
<reference evidence="9" key="1">
    <citation type="submission" date="2014-12" db="EMBL/GenBank/DDBJ databases">
        <authorList>
            <person name="Huang H.-H."/>
            <person name="Chen S.-C."/>
            <person name="Lai M.-C."/>
        </authorList>
    </citation>
    <scope>NUCLEOTIDE SEQUENCE</scope>
    <source>
        <strain evidence="9">K1F9705b</strain>
    </source>
</reference>
<comment type="function">
    <text evidence="6 7 8">General factor that plays a role in the activation of archaeal genes transcribed by RNA polymerase. Binds specifically to the TATA box promoter element which lies close to the position of transcription initiation.</text>
</comment>
<comment type="caution">
    <text evidence="9">The sequence shown here is derived from an EMBL/GenBank/DDBJ whole genome shotgun (WGS) entry which is preliminary data.</text>
</comment>
<dbReference type="NCBIfam" id="NF001593">
    <property type="entry name" value="PRK00394.1-2"/>
    <property type="match status" value="1"/>
</dbReference>
<dbReference type="InterPro" id="IPR012295">
    <property type="entry name" value="TBP_dom_sf"/>
</dbReference>
<dbReference type="InterPro" id="IPR030491">
    <property type="entry name" value="TBP_CS"/>
</dbReference>
<evidence type="ECO:0000256" key="5">
    <source>
        <dbReference type="ARBA" id="ARBA00023163"/>
    </source>
</evidence>
<dbReference type="GO" id="GO:0003700">
    <property type="term" value="F:DNA-binding transcription factor activity"/>
    <property type="evidence" value="ECO:0007669"/>
    <property type="project" value="UniProtKB-UniRule"/>
</dbReference>
<keyword evidence="4 7" id="KW-0238">DNA-binding</keyword>
<dbReference type="Proteomes" id="UP000730161">
    <property type="component" value="Unassembled WGS sequence"/>
</dbReference>
<evidence type="ECO:0000256" key="4">
    <source>
        <dbReference type="ARBA" id="ARBA00023125"/>
    </source>
</evidence>
<dbReference type="InterPro" id="IPR033711">
    <property type="entry name" value="TBP_archaea"/>
</dbReference>
<protein>
    <recommendedName>
        <fullName evidence="7">TATA-box-binding protein</fullName>
    </recommendedName>
    <alternativeName>
        <fullName evidence="7">Box A-binding protein</fullName>
        <shortName evidence="7">BAP</shortName>
    </alternativeName>
    <alternativeName>
        <fullName evidence="7">TATA sequence-binding protein</fullName>
        <shortName evidence="7">TBP</shortName>
    </alternativeName>
    <alternativeName>
        <fullName evidence="7">TATA-box factor</fullName>
    </alternativeName>
</protein>
<gene>
    <name evidence="7" type="primary">tbp</name>
    <name evidence="9" type="ORF">RJ53_10975</name>
</gene>
<dbReference type="PANTHER" id="PTHR10126">
    <property type="entry name" value="TATA-BOX BINDING PROTEIN"/>
    <property type="match status" value="1"/>
</dbReference>
<evidence type="ECO:0000313" key="10">
    <source>
        <dbReference type="Proteomes" id="UP000730161"/>
    </source>
</evidence>
<dbReference type="GO" id="GO:0006352">
    <property type="term" value="P:DNA-templated transcription initiation"/>
    <property type="evidence" value="ECO:0007669"/>
    <property type="project" value="InterPro"/>
</dbReference>
<proteinExistence type="inferred from homology"/>
<accession>A0A8J8B5M1</accession>
<evidence type="ECO:0000256" key="2">
    <source>
        <dbReference type="ARBA" id="ARBA00022737"/>
    </source>
</evidence>
<comment type="caution">
    <text evidence="7">Lacks conserved residue(s) required for the propagation of feature annotation.</text>
</comment>
<dbReference type="FunFam" id="3.30.310.10:FF:000007">
    <property type="entry name" value="TATA-box-binding protein"/>
    <property type="match status" value="1"/>
</dbReference>
<keyword evidence="5 7" id="KW-0804">Transcription</keyword>
<dbReference type="CDD" id="cd04518">
    <property type="entry name" value="TBP_archaea"/>
    <property type="match status" value="1"/>
</dbReference>
<dbReference type="PRINTS" id="PR00686">
    <property type="entry name" value="TIFACTORIID"/>
</dbReference>
<evidence type="ECO:0000256" key="1">
    <source>
        <dbReference type="ARBA" id="ARBA00005560"/>
    </source>
</evidence>
<dbReference type="RefSeq" id="WP_211531729.1">
    <property type="nucleotide sequence ID" value="NZ_JWHL01000028.1"/>
</dbReference>
<dbReference type="HAMAP" id="MF_00408">
    <property type="entry name" value="TATA_bind_prot_arch"/>
    <property type="match status" value="1"/>
</dbReference>
<dbReference type="PROSITE" id="PS00351">
    <property type="entry name" value="TFIID"/>
    <property type="match status" value="1"/>
</dbReference>
<dbReference type="Pfam" id="PF00352">
    <property type="entry name" value="TBP"/>
    <property type="match status" value="2"/>
</dbReference>
<evidence type="ECO:0000256" key="7">
    <source>
        <dbReference type="HAMAP-Rule" id="MF_00408"/>
    </source>
</evidence>
<feature type="repeat" description="1" evidence="7">
    <location>
        <begin position="11"/>
        <end position="87"/>
    </location>
</feature>
<dbReference type="Gene3D" id="3.30.310.10">
    <property type="entry name" value="TATA-Binding Protein"/>
    <property type="match status" value="2"/>
</dbReference>
<evidence type="ECO:0000313" key="9">
    <source>
        <dbReference type="EMBL" id="MBR1369971.1"/>
    </source>
</evidence>
<keyword evidence="10" id="KW-1185">Reference proteome</keyword>